<dbReference type="GO" id="GO:0000428">
    <property type="term" value="C:DNA-directed RNA polymerase complex"/>
    <property type="evidence" value="ECO:0007669"/>
    <property type="project" value="UniProtKB-KW"/>
</dbReference>
<comment type="caution">
    <text evidence="2">The sequence shown here is derived from an EMBL/GenBank/DDBJ whole genome shotgun (WGS) entry which is preliminary data.</text>
</comment>
<dbReference type="InterPro" id="IPR038796">
    <property type="entry name" value="At1g76070-like"/>
</dbReference>
<evidence type="ECO:0000313" key="2">
    <source>
        <dbReference type="EMBL" id="KAE8701263.1"/>
    </source>
</evidence>
<protein>
    <submittedName>
        <fullName evidence="2">DNA-directed RNA polymerase II subunit RPB1 isoform 1</fullName>
    </submittedName>
</protein>
<keyword evidence="2" id="KW-0240">DNA-directed RNA polymerase</keyword>
<dbReference type="PANTHER" id="PTHR34779:SF1">
    <property type="entry name" value="OS09G0542900 PROTEIN"/>
    <property type="match status" value="1"/>
</dbReference>
<feature type="region of interest" description="Disordered" evidence="1">
    <location>
        <begin position="274"/>
        <end position="348"/>
    </location>
</feature>
<keyword evidence="2" id="KW-0804">Transcription</keyword>
<evidence type="ECO:0000313" key="3">
    <source>
        <dbReference type="Proteomes" id="UP000436088"/>
    </source>
</evidence>
<keyword evidence="3" id="KW-1185">Reference proteome</keyword>
<evidence type="ECO:0000256" key="1">
    <source>
        <dbReference type="SAM" id="MobiDB-lite"/>
    </source>
</evidence>
<reference evidence="2" key="1">
    <citation type="submission" date="2019-09" db="EMBL/GenBank/DDBJ databases">
        <title>Draft genome information of white flower Hibiscus syriacus.</title>
        <authorList>
            <person name="Kim Y.-M."/>
        </authorList>
    </citation>
    <scope>NUCLEOTIDE SEQUENCE [LARGE SCALE GENOMIC DNA]</scope>
    <source>
        <strain evidence="2">YM2019G1</strain>
    </source>
</reference>
<feature type="compositionally biased region" description="Polar residues" evidence="1">
    <location>
        <begin position="313"/>
        <end position="324"/>
    </location>
</feature>
<organism evidence="2 3">
    <name type="scientific">Hibiscus syriacus</name>
    <name type="common">Rose of Sharon</name>
    <dbReference type="NCBI Taxonomy" id="106335"/>
    <lineage>
        <taxon>Eukaryota</taxon>
        <taxon>Viridiplantae</taxon>
        <taxon>Streptophyta</taxon>
        <taxon>Embryophyta</taxon>
        <taxon>Tracheophyta</taxon>
        <taxon>Spermatophyta</taxon>
        <taxon>Magnoliopsida</taxon>
        <taxon>eudicotyledons</taxon>
        <taxon>Gunneridae</taxon>
        <taxon>Pentapetalae</taxon>
        <taxon>rosids</taxon>
        <taxon>malvids</taxon>
        <taxon>Malvales</taxon>
        <taxon>Malvaceae</taxon>
        <taxon>Malvoideae</taxon>
        <taxon>Hibiscus</taxon>
    </lineage>
</organism>
<accession>A0A6A3ABF1</accession>
<dbReference type="EMBL" id="VEPZ02001024">
    <property type="protein sequence ID" value="KAE8701263.1"/>
    <property type="molecule type" value="Genomic_DNA"/>
</dbReference>
<dbReference type="PANTHER" id="PTHR34779">
    <property type="entry name" value="OS09G0542900 PROTEIN"/>
    <property type="match status" value="1"/>
</dbReference>
<dbReference type="Proteomes" id="UP000436088">
    <property type="component" value="Unassembled WGS sequence"/>
</dbReference>
<proteinExistence type="predicted"/>
<gene>
    <name evidence="2" type="ORF">F3Y22_tig00110548pilonHSYRG00653</name>
</gene>
<sequence>MTTKIWENNDNEDMGKRDGFRPGTCGLCPHDYFLLHEIKKKDAQTLFIIQQALHDSIFSRIVAANTSNKAWSILHKEYQEEFKDLSVFSVDELMGSLRSHEARTNRSTEKCEEHAFQVKETFTNQGDNDRSTNNDQGRGGSRGGRGHSYIRGRPESGEENKFFMTCIDANHKSSDLWFVKSYYSNHMTDTKSLFKELDDSQKIKAHPVQGVGQAPVSSVLSEMEKLVAKHKKILSAFLPKAASTAVLSFQVSPPISPVGKASSSSTSPIAVSLFPKEAPRKSKNGSFDAREPASPKVSCMGQIKSKKKKKKQGATQSKVASASQEEVEGKRGLIKGTKRGDKASVSDSQAKIAEATKVPSLGKMKQFSSARGTLSDFDWRACDAAPGSVTNPLYEEKEGRREKVDENGVDVVEERGKAKLWNRRTTARLTPLQL</sequence>
<dbReference type="AlphaFoldDB" id="A0A6A3ABF1"/>
<name>A0A6A3ABF1_HIBSY</name>
<feature type="region of interest" description="Disordered" evidence="1">
    <location>
        <begin position="119"/>
        <end position="155"/>
    </location>
</feature>